<dbReference type="Proteomes" id="UP000233293">
    <property type="component" value="Unassembled WGS sequence"/>
</dbReference>
<dbReference type="CDD" id="cd00462">
    <property type="entry name" value="PTH"/>
    <property type="match status" value="1"/>
</dbReference>
<feature type="binding site" evidence="7">
    <location>
        <position position="14"/>
    </location>
    <ligand>
        <name>tRNA</name>
        <dbReference type="ChEBI" id="CHEBI:17843"/>
    </ligand>
</feature>
<dbReference type="Pfam" id="PF01195">
    <property type="entry name" value="Pept_tRNA_hydro"/>
    <property type="match status" value="1"/>
</dbReference>
<evidence type="ECO:0000313" key="11">
    <source>
        <dbReference type="Proteomes" id="UP000233293"/>
    </source>
</evidence>
<evidence type="ECO:0000256" key="5">
    <source>
        <dbReference type="ARBA" id="ARBA00038063"/>
    </source>
</evidence>
<dbReference type="NCBIfam" id="TIGR00447">
    <property type="entry name" value="pth"/>
    <property type="match status" value="1"/>
</dbReference>
<feature type="binding site" evidence="7">
    <location>
        <position position="66"/>
    </location>
    <ligand>
        <name>tRNA</name>
        <dbReference type="ChEBI" id="CHEBI:17843"/>
    </ligand>
</feature>
<dbReference type="GO" id="GO:0004045">
    <property type="term" value="F:peptidyl-tRNA hydrolase activity"/>
    <property type="evidence" value="ECO:0007669"/>
    <property type="project" value="UniProtKB-UniRule"/>
</dbReference>
<evidence type="ECO:0000256" key="7">
    <source>
        <dbReference type="HAMAP-Rule" id="MF_00083"/>
    </source>
</evidence>
<comment type="subunit">
    <text evidence="7">Monomer.</text>
</comment>
<sequence length="204" mass="21779">MLLLVGLGNPGGNYARNRHNVGFMAADGIVRRHSFGSWRSKFHGHVAEGTIDGEKILALKPETFMNLSGQAVAEAARFHKIAPDQVIVLHDDLDLAPGKVRVKKGGGAGGHNGLKSIDAHLGNDYWRVRLGIGHPGHRDLVTPWVLGDFAKADEIWLGPLLDAVATHFPMLVAGNENGFVTKLAQEVPAPKPPKSESMGGPDGV</sequence>
<comment type="caution">
    <text evidence="10">The sequence shown here is derived from an EMBL/GenBank/DDBJ whole genome shotgun (WGS) entry which is preliminary data.</text>
</comment>
<comment type="subcellular location">
    <subcellularLocation>
        <location evidence="7">Cytoplasm</location>
    </subcellularLocation>
</comment>
<reference evidence="11" key="1">
    <citation type="submission" date="2017-12" db="EMBL/GenBank/DDBJ databases">
        <title>Draft genome sequence of Telmatospirillum siberiense 26-4b1T, an acidotolerant peatland alphaproteobacterium potentially involved in sulfur cycling.</title>
        <authorList>
            <person name="Hausmann B."/>
            <person name="Pjevac P."/>
            <person name="Schreck K."/>
            <person name="Herbold C.W."/>
            <person name="Daims H."/>
            <person name="Wagner M."/>
            <person name="Pester M."/>
            <person name="Loy A."/>
        </authorList>
    </citation>
    <scope>NUCLEOTIDE SEQUENCE [LARGE SCALE GENOMIC DNA]</scope>
    <source>
        <strain evidence="11">26-4b1</strain>
    </source>
</reference>
<dbReference type="AlphaFoldDB" id="A0A2N3PU62"/>
<dbReference type="GO" id="GO:0072344">
    <property type="term" value="P:rescue of stalled ribosome"/>
    <property type="evidence" value="ECO:0007669"/>
    <property type="project" value="UniProtKB-UniRule"/>
</dbReference>
<dbReference type="GO" id="GO:0005737">
    <property type="term" value="C:cytoplasm"/>
    <property type="evidence" value="ECO:0007669"/>
    <property type="project" value="UniProtKB-SubCell"/>
</dbReference>
<evidence type="ECO:0000256" key="6">
    <source>
        <dbReference type="ARBA" id="ARBA00050038"/>
    </source>
</evidence>
<dbReference type="GO" id="GO:0006515">
    <property type="term" value="P:protein quality control for misfolded or incompletely synthesized proteins"/>
    <property type="evidence" value="ECO:0007669"/>
    <property type="project" value="UniProtKB-UniRule"/>
</dbReference>
<dbReference type="OrthoDB" id="9800507at2"/>
<dbReference type="InterPro" id="IPR018171">
    <property type="entry name" value="Pept_tRNA_hydro_CS"/>
</dbReference>
<dbReference type="PANTHER" id="PTHR17224:SF1">
    <property type="entry name" value="PEPTIDYL-TRNA HYDROLASE"/>
    <property type="match status" value="1"/>
</dbReference>
<evidence type="ECO:0000313" key="10">
    <source>
        <dbReference type="EMBL" id="PKU23930.1"/>
    </source>
</evidence>
<comment type="function">
    <text evidence="7">Catalyzes the release of premature peptidyl moieties from peptidyl-tRNA molecules trapped in stalled 50S ribosomal subunits, and thus maintains levels of free tRNAs and 50S ribosomes.</text>
</comment>
<name>A0A2N3PU62_9PROT</name>
<keyword evidence="3 7" id="KW-0378">Hydrolase</keyword>
<dbReference type="InterPro" id="IPR001328">
    <property type="entry name" value="Pept_tRNA_hydro"/>
</dbReference>
<evidence type="ECO:0000256" key="1">
    <source>
        <dbReference type="ARBA" id="ARBA00013260"/>
    </source>
</evidence>
<dbReference type="EMBL" id="PIUM01000015">
    <property type="protein sequence ID" value="PKU23930.1"/>
    <property type="molecule type" value="Genomic_DNA"/>
</dbReference>
<dbReference type="PROSITE" id="PS01196">
    <property type="entry name" value="PEPT_TRNA_HYDROL_2"/>
    <property type="match status" value="1"/>
</dbReference>
<evidence type="ECO:0000256" key="9">
    <source>
        <dbReference type="RuleBase" id="RU004320"/>
    </source>
</evidence>
<keyword evidence="4 7" id="KW-0694">RNA-binding</keyword>
<feature type="binding site" evidence="7">
    <location>
        <position position="112"/>
    </location>
    <ligand>
        <name>tRNA</name>
        <dbReference type="ChEBI" id="CHEBI:17843"/>
    </ligand>
</feature>
<dbReference type="EC" id="3.1.1.29" evidence="1 7"/>
<feature type="site" description="Discriminates between blocked and unblocked aminoacyl-tRNA" evidence="7">
    <location>
        <position position="9"/>
    </location>
</feature>
<dbReference type="InterPro" id="IPR036416">
    <property type="entry name" value="Pept_tRNA_hydro_sf"/>
</dbReference>
<evidence type="ECO:0000256" key="2">
    <source>
        <dbReference type="ARBA" id="ARBA00022555"/>
    </source>
</evidence>
<dbReference type="PROSITE" id="PS01195">
    <property type="entry name" value="PEPT_TRNA_HYDROL_1"/>
    <property type="match status" value="1"/>
</dbReference>
<comment type="function">
    <text evidence="7">Hydrolyzes ribosome-free peptidyl-tRNAs (with 1 or more amino acids incorporated), which drop off the ribosome during protein synthesis, or as a result of ribosome stalling.</text>
</comment>
<organism evidence="10 11">
    <name type="scientific">Telmatospirillum siberiense</name>
    <dbReference type="NCBI Taxonomy" id="382514"/>
    <lineage>
        <taxon>Bacteria</taxon>
        <taxon>Pseudomonadati</taxon>
        <taxon>Pseudomonadota</taxon>
        <taxon>Alphaproteobacteria</taxon>
        <taxon>Rhodospirillales</taxon>
        <taxon>Rhodospirillaceae</taxon>
        <taxon>Telmatospirillum</taxon>
    </lineage>
</organism>
<evidence type="ECO:0000256" key="4">
    <source>
        <dbReference type="ARBA" id="ARBA00022884"/>
    </source>
</evidence>
<keyword evidence="2 7" id="KW-0820">tRNA-binding</keyword>
<dbReference type="FunFam" id="3.40.50.1470:FF:000001">
    <property type="entry name" value="Peptidyl-tRNA hydrolase"/>
    <property type="match status" value="1"/>
</dbReference>
<evidence type="ECO:0000256" key="8">
    <source>
        <dbReference type="RuleBase" id="RU000673"/>
    </source>
</evidence>
<dbReference type="SUPFAM" id="SSF53178">
    <property type="entry name" value="Peptidyl-tRNA hydrolase-like"/>
    <property type="match status" value="1"/>
</dbReference>
<feature type="binding site" evidence="7">
    <location>
        <position position="64"/>
    </location>
    <ligand>
        <name>tRNA</name>
        <dbReference type="ChEBI" id="CHEBI:17843"/>
    </ligand>
</feature>
<evidence type="ECO:0000256" key="3">
    <source>
        <dbReference type="ARBA" id="ARBA00022801"/>
    </source>
</evidence>
<keyword evidence="11" id="KW-1185">Reference proteome</keyword>
<accession>A0A2N3PU62</accession>
<keyword evidence="7" id="KW-0963">Cytoplasm</keyword>
<protein>
    <recommendedName>
        <fullName evidence="6 7">Peptidyl-tRNA hydrolase</fullName>
        <shortName evidence="7">Pth</shortName>
        <ecNumber evidence="1 7">3.1.1.29</ecNumber>
    </recommendedName>
</protein>
<dbReference type="GO" id="GO:0000049">
    <property type="term" value="F:tRNA binding"/>
    <property type="evidence" value="ECO:0007669"/>
    <property type="project" value="UniProtKB-UniRule"/>
</dbReference>
<comment type="similarity">
    <text evidence="5 7 9">Belongs to the PTH family.</text>
</comment>
<dbReference type="PANTHER" id="PTHR17224">
    <property type="entry name" value="PEPTIDYL-TRNA HYDROLASE"/>
    <property type="match status" value="1"/>
</dbReference>
<feature type="active site" description="Proton acceptor" evidence="7">
    <location>
        <position position="19"/>
    </location>
</feature>
<dbReference type="HAMAP" id="MF_00083">
    <property type="entry name" value="Pept_tRNA_hydro_bact"/>
    <property type="match status" value="1"/>
</dbReference>
<dbReference type="Gene3D" id="3.40.50.1470">
    <property type="entry name" value="Peptidyl-tRNA hydrolase"/>
    <property type="match status" value="1"/>
</dbReference>
<feature type="site" description="Stabilizes the basic form of H active site to accept a proton" evidence="7">
    <location>
        <position position="91"/>
    </location>
</feature>
<gene>
    <name evidence="7" type="primary">pth</name>
    <name evidence="10" type="ORF">CWS72_13725</name>
</gene>
<proteinExistence type="inferred from homology"/>
<comment type="catalytic activity">
    <reaction evidence="7 8">
        <text>an N-acyl-L-alpha-aminoacyl-tRNA + H2O = an N-acyl-L-amino acid + a tRNA + H(+)</text>
        <dbReference type="Rhea" id="RHEA:54448"/>
        <dbReference type="Rhea" id="RHEA-COMP:10123"/>
        <dbReference type="Rhea" id="RHEA-COMP:13883"/>
        <dbReference type="ChEBI" id="CHEBI:15377"/>
        <dbReference type="ChEBI" id="CHEBI:15378"/>
        <dbReference type="ChEBI" id="CHEBI:59874"/>
        <dbReference type="ChEBI" id="CHEBI:78442"/>
        <dbReference type="ChEBI" id="CHEBI:138191"/>
        <dbReference type="EC" id="3.1.1.29"/>
    </reaction>
</comment>